<gene>
    <name evidence="2" type="ORF">PMA3_09225</name>
</gene>
<proteinExistence type="predicted"/>
<protein>
    <submittedName>
        <fullName evidence="2">Uncharacterized protein</fullName>
    </submittedName>
</protein>
<dbReference type="KEGG" id="psil:PMA3_09225"/>
<evidence type="ECO:0000313" key="3">
    <source>
        <dbReference type="Proteomes" id="UP000078354"/>
    </source>
</evidence>
<dbReference type="AlphaFoldDB" id="A0A191YRC2"/>
<evidence type="ECO:0000256" key="1">
    <source>
        <dbReference type="SAM" id="MobiDB-lite"/>
    </source>
</evidence>
<feature type="region of interest" description="Disordered" evidence="1">
    <location>
        <begin position="1"/>
        <end position="40"/>
    </location>
</feature>
<reference evidence="2 3" key="1">
    <citation type="journal article" date="2018" name="Syst. Appl. Microbiol.">
        <title>Pseudomonas silesiensis sp. nov. strain A3T isolated from a biological pesticide sewage treatment plant and analysis of the complete genome sequence.</title>
        <authorList>
            <person name="Kaminski M.A."/>
            <person name="Furmanczyk E.M."/>
            <person name="Sobczak A."/>
            <person name="Dziembowski A."/>
            <person name="Lipinski L."/>
        </authorList>
    </citation>
    <scope>NUCLEOTIDE SEQUENCE [LARGE SCALE GENOMIC DNA]</scope>
    <source>
        <strain evidence="2 3">A3</strain>
    </source>
</reference>
<dbReference type="STRING" id="1853130.PMA3_09225"/>
<name>A0A191YRC2_9PSED</name>
<evidence type="ECO:0000313" key="2">
    <source>
        <dbReference type="EMBL" id="ANJ55318.1"/>
    </source>
</evidence>
<keyword evidence="3" id="KW-1185">Reference proteome</keyword>
<feature type="compositionally biased region" description="Basic residues" evidence="1">
    <location>
        <begin position="13"/>
        <end position="28"/>
    </location>
</feature>
<organism evidence="2 3">
    <name type="scientific">Pseudomonas silesiensis</name>
    <dbReference type="NCBI Taxonomy" id="1853130"/>
    <lineage>
        <taxon>Bacteria</taxon>
        <taxon>Pseudomonadati</taxon>
        <taxon>Pseudomonadota</taxon>
        <taxon>Gammaproteobacteria</taxon>
        <taxon>Pseudomonadales</taxon>
        <taxon>Pseudomonadaceae</taxon>
        <taxon>Pseudomonas</taxon>
    </lineage>
</organism>
<accession>A0A191YRC2</accession>
<dbReference type="EMBL" id="CP014870">
    <property type="protein sequence ID" value="ANJ55318.1"/>
    <property type="molecule type" value="Genomic_DNA"/>
</dbReference>
<dbReference type="Proteomes" id="UP000078354">
    <property type="component" value="Chromosome"/>
</dbReference>
<sequence length="90" mass="10244">MEHALIRVQQIQRQKRGAIKRGSSRKKLPTNGLESPPFKPKLTSCRNDFGALENPHAVRRSRSKNNNFITHELLLFVGCEKEDFSRASLG</sequence>